<dbReference type="Gene3D" id="3.40.50.1820">
    <property type="entry name" value="alpha/beta hydrolase"/>
    <property type="match status" value="1"/>
</dbReference>
<keyword evidence="3" id="KW-1185">Reference proteome</keyword>
<sequence length="115" mass="12616">MLDYRGYGKSSGRIESEAQLHADVRAVWRAVAPHYAGKRVVLYGRSLGTALAASLAAELQPDLTMLVSPYTSMEAMARQHYPWVPGALLRYPLRTDEHRPACAARCCCCMATATS</sequence>
<gene>
    <name evidence="2" type="ORF">FSC37_15610</name>
</gene>
<evidence type="ECO:0000259" key="1">
    <source>
        <dbReference type="Pfam" id="PF12146"/>
    </source>
</evidence>
<dbReference type="SUPFAM" id="SSF53474">
    <property type="entry name" value="alpha/beta-Hydrolases"/>
    <property type="match status" value="1"/>
</dbReference>
<accession>A0A5C6U4R3</accession>
<dbReference type="Pfam" id="PF12146">
    <property type="entry name" value="Hydrolase_4"/>
    <property type="match status" value="1"/>
</dbReference>
<dbReference type="PANTHER" id="PTHR12277:SF81">
    <property type="entry name" value="PROTEIN ABHD13"/>
    <property type="match status" value="1"/>
</dbReference>
<protein>
    <submittedName>
        <fullName evidence="2">Lysophospholipase</fullName>
    </submittedName>
</protein>
<name>A0A5C6U4R3_9BURK</name>
<dbReference type="EMBL" id="VOPW01000001">
    <property type="protein sequence ID" value="TXC66715.1"/>
    <property type="molecule type" value="Genomic_DNA"/>
</dbReference>
<dbReference type="InterPro" id="IPR022742">
    <property type="entry name" value="Hydrolase_4"/>
</dbReference>
<proteinExistence type="predicted"/>
<dbReference type="InterPro" id="IPR029058">
    <property type="entry name" value="AB_hydrolase_fold"/>
</dbReference>
<comment type="caution">
    <text evidence="2">The sequence shown here is derived from an EMBL/GenBank/DDBJ whole genome shotgun (WGS) entry which is preliminary data.</text>
</comment>
<dbReference type="Proteomes" id="UP000321832">
    <property type="component" value="Unassembled WGS sequence"/>
</dbReference>
<evidence type="ECO:0000313" key="2">
    <source>
        <dbReference type="EMBL" id="TXC66715.1"/>
    </source>
</evidence>
<dbReference type="AlphaFoldDB" id="A0A5C6U4R3"/>
<feature type="domain" description="Serine aminopeptidase S33" evidence="1">
    <location>
        <begin position="2"/>
        <end position="83"/>
    </location>
</feature>
<reference evidence="2 3" key="1">
    <citation type="submission" date="2019-08" db="EMBL/GenBank/DDBJ databases">
        <authorList>
            <person name="Khan S.A."/>
            <person name="Jeon C.O."/>
            <person name="Jeong S.E."/>
        </authorList>
    </citation>
    <scope>NUCLEOTIDE SEQUENCE [LARGE SCALE GENOMIC DNA]</scope>
    <source>
        <strain evidence="3">IMCC1728</strain>
    </source>
</reference>
<organism evidence="2 3">
    <name type="scientific">Piscinibacter aquaticus</name>
    <dbReference type="NCBI Taxonomy" id="392597"/>
    <lineage>
        <taxon>Bacteria</taxon>
        <taxon>Pseudomonadati</taxon>
        <taxon>Pseudomonadota</taxon>
        <taxon>Betaproteobacteria</taxon>
        <taxon>Burkholderiales</taxon>
        <taxon>Sphaerotilaceae</taxon>
        <taxon>Piscinibacter</taxon>
    </lineage>
</organism>
<evidence type="ECO:0000313" key="3">
    <source>
        <dbReference type="Proteomes" id="UP000321832"/>
    </source>
</evidence>
<dbReference type="PANTHER" id="PTHR12277">
    <property type="entry name" value="ALPHA/BETA HYDROLASE DOMAIN-CONTAINING PROTEIN"/>
    <property type="match status" value="1"/>
</dbReference>